<sequence>MELLLKTFIETTSFTGAIILVGLILGYLRTQTIQNFQRSFGWKAIMITAVVGVPIHELSHTIFSLIFGHRINKIKLIQRPDENGTLGYVQHSYNPLSIYQQVGNFFIGVAPIFGGITALIIFMRQLVPTAYTKLIDILTKNLSINTLDTDVIRNITTSYWEFIKTFFSLSNLGNIYFILFLFLAICISSHISLSTADIKGAFKGLVIMYIFLLIVNALIGYNYILDISLLKYNIILIGFLIVSLIFSLITYLISLILLIFKI</sequence>
<organism evidence="2 3">
    <name type="scientific">Clostridium cylindrosporum DSM 605</name>
    <dbReference type="NCBI Taxonomy" id="1121307"/>
    <lineage>
        <taxon>Bacteria</taxon>
        <taxon>Bacillati</taxon>
        <taxon>Bacillota</taxon>
        <taxon>Clostridia</taxon>
        <taxon>Eubacteriales</taxon>
        <taxon>Clostridiaceae</taxon>
        <taxon>Clostridium</taxon>
    </lineage>
</organism>
<keyword evidence="3" id="KW-1185">Reference proteome</keyword>
<accession>A0A0J8G476</accession>
<feature type="transmembrane region" description="Helical" evidence="1">
    <location>
        <begin position="205"/>
        <end position="224"/>
    </location>
</feature>
<feature type="transmembrane region" description="Helical" evidence="1">
    <location>
        <begin position="236"/>
        <end position="260"/>
    </location>
</feature>
<dbReference type="EMBL" id="LFVU01000007">
    <property type="protein sequence ID" value="KMT22496.1"/>
    <property type="molecule type" value="Genomic_DNA"/>
</dbReference>
<dbReference type="PATRIC" id="fig|1121307.3.peg.44"/>
<feature type="transmembrane region" description="Helical" evidence="1">
    <location>
        <begin position="175"/>
        <end position="193"/>
    </location>
</feature>
<feature type="transmembrane region" description="Helical" evidence="1">
    <location>
        <begin position="102"/>
        <end position="123"/>
    </location>
</feature>
<keyword evidence="1" id="KW-0472">Membrane</keyword>
<dbReference type="AlphaFoldDB" id="A0A0J8G476"/>
<evidence type="ECO:0000313" key="2">
    <source>
        <dbReference type="EMBL" id="KMT22496.1"/>
    </source>
</evidence>
<comment type="caution">
    <text evidence="2">The sequence shown here is derived from an EMBL/GenBank/DDBJ whole genome shotgun (WGS) entry which is preliminary data.</text>
</comment>
<keyword evidence="1" id="KW-1133">Transmembrane helix</keyword>
<dbReference type="RefSeq" id="WP_048569911.1">
    <property type="nucleotide sequence ID" value="NZ_LFVU01000007.1"/>
</dbReference>
<keyword evidence="1" id="KW-0812">Transmembrane</keyword>
<evidence type="ECO:0000256" key="1">
    <source>
        <dbReference type="SAM" id="Phobius"/>
    </source>
</evidence>
<protein>
    <submittedName>
        <fullName evidence="2">Uncharacterized protein</fullName>
    </submittedName>
</protein>
<dbReference type="OrthoDB" id="258743at2"/>
<evidence type="ECO:0000313" key="3">
    <source>
        <dbReference type="Proteomes" id="UP000036756"/>
    </source>
</evidence>
<feature type="transmembrane region" description="Helical" evidence="1">
    <location>
        <begin position="40"/>
        <end position="67"/>
    </location>
</feature>
<feature type="transmembrane region" description="Helical" evidence="1">
    <location>
        <begin position="7"/>
        <end position="28"/>
    </location>
</feature>
<reference evidence="2 3" key="1">
    <citation type="submission" date="2015-06" db="EMBL/GenBank/DDBJ databases">
        <title>Draft genome sequence of the purine-degrading Clostridium cylindrosporum HC-1 (DSM 605).</title>
        <authorList>
            <person name="Poehlein A."/>
            <person name="Schiel-Bengelsdorf B."/>
            <person name="Bengelsdorf F."/>
            <person name="Daniel R."/>
            <person name="Duerre P."/>
        </authorList>
    </citation>
    <scope>NUCLEOTIDE SEQUENCE [LARGE SCALE GENOMIC DNA]</scope>
    <source>
        <strain evidence="2 3">DSM 605</strain>
    </source>
</reference>
<proteinExistence type="predicted"/>
<gene>
    <name evidence="2" type="ORF">CLCY_10c00410</name>
</gene>
<name>A0A0J8G476_CLOCY</name>
<dbReference type="STRING" id="1121307.CLCY_10c00410"/>
<dbReference type="Proteomes" id="UP000036756">
    <property type="component" value="Unassembled WGS sequence"/>
</dbReference>